<gene>
    <name evidence="2" type="primary">rseC</name>
    <name evidence="2" type="ORF">GPUN_0307</name>
</gene>
<evidence type="ECO:0000313" key="3">
    <source>
        <dbReference type="Proteomes" id="UP000053586"/>
    </source>
</evidence>
<keyword evidence="3" id="KW-1185">Reference proteome</keyword>
<dbReference type="eggNOG" id="COG3086">
    <property type="taxonomic scope" value="Bacteria"/>
</dbReference>
<dbReference type="Proteomes" id="UP000053586">
    <property type="component" value="Unassembled WGS sequence"/>
</dbReference>
<proteinExistence type="predicted"/>
<feature type="transmembrane region" description="Helical" evidence="1">
    <location>
        <begin position="79"/>
        <end position="100"/>
    </location>
</feature>
<dbReference type="PIRSF" id="PIRSF004923">
    <property type="entry name" value="RseC"/>
    <property type="match status" value="1"/>
</dbReference>
<reference evidence="2 3" key="2">
    <citation type="journal article" date="2017" name="Antonie Van Leeuwenhoek">
        <title>Rhizobium rhizosphaerae sp. nov., a novel species isolated from rice rhizosphere.</title>
        <authorList>
            <person name="Zhao J.J."/>
            <person name="Zhang J."/>
            <person name="Zhang R.J."/>
            <person name="Zhang C.W."/>
            <person name="Yin H.Q."/>
            <person name="Zhang X.X."/>
        </authorList>
    </citation>
    <scope>NUCLEOTIDE SEQUENCE [LARGE SCALE GENOMIC DNA]</scope>
    <source>
        <strain evidence="2 3">ACAM 611</strain>
    </source>
</reference>
<dbReference type="PANTHER" id="PTHR35867:SF1">
    <property type="entry name" value="PROTEIN RSEC"/>
    <property type="match status" value="1"/>
</dbReference>
<reference evidence="2 3" key="1">
    <citation type="journal article" date="2012" name="J. Bacteriol.">
        <title>Genome sequence of proteorhodopsin-containing sea ice bacterium Glaciecola punicea ACAM 611T.</title>
        <authorList>
            <person name="Qin Q.-L."/>
            <person name="Xie B.-B."/>
            <person name="Shu Y.-L."/>
            <person name="Rong J.-C."/>
            <person name="Zhao D.-L."/>
            <person name="Zhang X.-Y."/>
            <person name="Chen X.-L."/>
            <person name="Zhou B.-C."/>
            <person name="Zhanga Y.-Z."/>
        </authorList>
    </citation>
    <scope>NUCLEOTIDE SEQUENCE [LARGE SCALE GENOMIC DNA]</scope>
    <source>
        <strain evidence="2 3">ACAM 611</strain>
    </source>
</reference>
<keyword evidence="1" id="KW-0472">Membrane</keyword>
<keyword evidence="1" id="KW-1133">Transmembrane helix</keyword>
<dbReference type="Pfam" id="PF04246">
    <property type="entry name" value="RseC_MucC"/>
    <property type="match status" value="1"/>
</dbReference>
<evidence type="ECO:0000313" key="2">
    <source>
        <dbReference type="EMBL" id="GAB54455.1"/>
    </source>
</evidence>
<name>H5T828_9ALTE</name>
<dbReference type="AlphaFoldDB" id="H5T828"/>
<keyword evidence="1" id="KW-0812">Transmembrane</keyword>
<feature type="transmembrane region" description="Helical" evidence="1">
    <location>
        <begin position="106"/>
        <end position="126"/>
    </location>
</feature>
<dbReference type="EMBL" id="BAET01000004">
    <property type="protein sequence ID" value="GAB54455.1"/>
    <property type="molecule type" value="Genomic_DNA"/>
</dbReference>
<comment type="caution">
    <text evidence="2">The sequence shown here is derived from an EMBL/GenBank/DDBJ whole genome shotgun (WGS) entry which is preliminary data.</text>
</comment>
<evidence type="ECO:0000256" key="1">
    <source>
        <dbReference type="SAM" id="Phobius"/>
    </source>
</evidence>
<dbReference type="InterPro" id="IPR026268">
    <property type="entry name" value="RseC"/>
</dbReference>
<accession>H5T828</accession>
<dbReference type="OrthoDB" id="9795854at2"/>
<organism evidence="2 3">
    <name type="scientific">Glaciecola punicea ACAM 611</name>
    <dbReference type="NCBI Taxonomy" id="1121923"/>
    <lineage>
        <taxon>Bacteria</taxon>
        <taxon>Pseudomonadati</taxon>
        <taxon>Pseudomonadota</taxon>
        <taxon>Gammaproteobacteria</taxon>
        <taxon>Alteromonadales</taxon>
        <taxon>Alteromonadaceae</taxon>
        <taxon>Glaciecola</taxon>
    </lineage>
</organism>
<sequence length="160" mass="17242">MIEEMGTVVALDGDHVWIETQVKTTCAGCKASEACPTSTIAKAFTPKANHVRIEVPCQLVVGQQVKIGISERALLRASLIVYVVPLLLLMLSATIFMTVFPQAHELLALGFACTAALGGFWGASAFSKRPSNKHHFTPIFLGATLSPVVTHKHEIPVHKI</sequence>
<protein>
    <submittedName>
        <fullName evidence="2">Sigma-E factor negative regulatory protein RseC</fullName>
    </submittedName>
</protein>
<dbReference type="PANTHER" id="PTHR35867">
    <property type="entry name" value="PROTEIN RSEC"/>
    <property type="match status" value="1"/>
</dbReference>
<dbReference type="STRING" id="56804.BAE46_10610"/>
<dbReference type="RefSeq" id="WP_006002703.1">
    <property type="nucleotide sequence ID" value="NZ_BAET01000004.1"/>
</dbReference>
<dbReference type="InterPro" id="IPR007359">
    <property type="entry name" value="SigmaE_reg_RseC_MucC"/>
</dbReference>